<dbReference type="Pfam" id="PF13366">
    <property type="entry name" value="PDDEXK_3"/>
    <property type="match status" value="1"/>
</dbReference>
<evidence type="ECO:0008006" key="3">
    <source>
        <dbReference type="Google" id="ProtNLM"/>
    </source>
</evidence>
<proteinExistence type="predicted"/>
<comment type="caution">
    <text evidence="1">The sequence shown here is derived from an EMBL/GenBank/DDBJ whole genome shotgun (WGS) entry which is preliminary data.</text>
</comment>
<evidence type="ECO:0000313" key="2">
    <source>
        <dbReference type="Proteomes" id="UP000228812"/>
    </source>
</evidence>
<name>A0A2G9ZA65_9BACT</name>
<dbReference type="Proteomes" id="UP000228812">
    <property type="component" value="Unassembled WGS sequence"/>
</dbReference>
<reference evidence="1 2" key="1">
    <citation type="submission" date="2017-09" db="EMBL/GenBank/DDBJ databases">
        <title>Depth-based differentiation of microbial function through sediment-hosted aquifers and enrichment of novel symbionts in the deep terrestrial subsurface.</title>
        <authorList>
            <person name="Probst A.J."/>
            <person name="Ladd B."/>
            <person name="Jarett J.K."/>
            <person name="Geller-Mcgrath D.E."/>
            <person name="Sieber C.M."/>
            <person name="Emerson J.B."/>
            <person name="Anantharaman K."/>
            <person name="Thomas B.C."/>
            <person name="Malmstrom R."/>
            <person name="Stieglmeier M."/>
            <person name="Klingl A."/>
            <person name="Woyke T."/>
            <person name="Ryan C.M."/>
            <person name="Banfield J.F."/>
        </authorList>
    </citation>
    <scope>NUCLEOTIDE SEQUENCE [LARGE SCALE GENOMIC DNA]</scope>
    <source>
        <strain evidence="1">CG23_combo_of_CG06-09_8_20_14_all_54_14</strain>
    </source>
</reference>
<evidence type="ECO:0000313" key="1">
    <source>
        <dbReference type="EMBL" id="PIP30079.1"/>
    </source>
</evidence>
<organism evidence="1 2">
    <name type="scientific">Candidatus Jorgensenbacteria bacterium CG23_combo_of_CG06-09_8_20_14_all_54_14</name>
    <dbReference type="NCBI Taxonomy" id="1974595"/>
    <lineage>
        <taxon>Bacteria</taxon>
        <taxon>Candidatus Joergenseniibacteriota</taxon>
    </lineage>
</organism>
<dbReference type="InterPro" id="IPR026350">
    <property type="entry name" value="GxxExxY"/>
</dbReference>
<accession>A0A2G9ZA65</accession>
<feature type="non-terminal residue" evidence="1">
    <location>
        <position position="1"/>
    </location>
</feature>
<dbReference type="EMBL" id="PCRZ01000012">
    <property type="protein sequence ID" value="PIP30079.1"/>
    <property type="molecule type" value="Genomic_DNA"/>
</dbReference>
<gene>
    <name evidence="1" type="ORF">COX26_00645</name>
</gene>
<dbReference type="AlphaFoldDB" id="A0A2G9ZA65"/>
<dbReference type="NCBIfam" id="TIGR04256">
    <property type="entry name" value="GxxExxY"/>
    <property type="match status" value="1"/>
</dbReference>
<protein>
    <recommendedName>
        <fullName evidence="3">GxxExxY protein</fullName>
    </recommendedName>
</protein>
<sequence length="133" mass="15789">EDKIVEKELSYKLGGIFFKIQGEFGRFCREKQYADVLEKELKNTGFNFEREYPIEMGDRKSNFVDFFVEGKILVDLKAKPFLEKEDFYQMKRYLEVSGLKLGLLVNFQDKYLKPKRVLNSRDSDAKLRMHANL</sequence>